<feature type="region of interest" description="Disordered" evidence="9">
    <location>
        <begin position="155"/>
        <end position="198"/>
    </location>
</feature>
<evidence type="ECO:0000313" key="13">
    <source>
        <dbReference type="EMBL" id="QRC93519.1"/>
    </source>
</evidence>
<feature type="signal peptide" evidence="10">
    <location>
        <begin position="1"/>
        <end position="18"/>
    </location>
</feature>
<dbReference type="PROSITE" id="PS50948">
    <property type="entry name" value="PAN"/>
    <property type="match status" value="2"/>
</dbReference>
<dbReference type="OrthoDB" id="5985073at2759"/>
<dbReference type="SUPFAM" id="SSF57016">
    <property type="entry name" value="Plant lectins/antimicrobial peptides"/>
    <property type="match status" value="2"/>
</dbReference>
<dbReference type="CDD" id="cd11618">
    <property type="entry name" value="ChtBD1_1"/>
    <property type="match status" value="1"/>
</dbReference>
<evidence type="ECO:0000256" key="2">
    <source>
        <dbReference type="ARBA" id="ARBA00022669"/>
    </source>
</evidence>
<dbReference type="AlphaFoldDB" id="A0A7U2EV19"/>
<evidence type="ECO:0000256" key="9">
    <source>
        <dbReference type="SAM" id="MobiDB-lite"/>
    </source>
</evidence>
<dbReference type="GO" id="GO:0046872">
    <property type="term" value="F:metal ion binding"/>
    <property type="evidence" value="ECO:0007669"/>
    <property type="project" value="UniProtKB-KW"/>
</dbReference>
<organism evidence="13 14">
    <name type="scientific">Phaeosphaeria nodorum (strain SN15 / ATCC MYA-4574 / FGSC 10173)</name>
    <name type="common">Glume blotch fungus</name>
    <name type="synonym">Parastagonospora nodorum</name>
    <dbReference type="NCBI Taxonomy" id="321614"/>
    <lineage>
        <taxon>Eukaryota</taxon>
        <taxon>Fungi</taxon>
        <taxon>Dikarya</taxon>
        <taxon>Ascomycota</taxon>
        <taxon>Pezizomycotina</taxon>
        <taxon>Dothideomycetes</taxon>
        <taxon>Pleosporomycetidae</taxon>
        <taxon>Pleosporales</taxon>
        <taxon>Pleosporineae</taxon>
        <taxon>Phaeosphaeriaceae</taxon>
        <taxon>Parastagonospora</taxon>
    </lineage>
</organism>
<feature type="compositionally biased region" description="Pro residues" evidence="9">
    <location>
        <begin position="416"/>
        <end position="428"/>
    </location>
</feature>
<gene>
    <name evidence="13" type="ORF">JI435_037310</name>
</gene>
<feature type="domain" description="Chitin-binding type-1" evidence="11">
    <location>
        <begin position="93"/>
        <end position="141"/>
    </location>
</feature>
<dbReference type="InterPro" id="IPR036861">
    <property type="entry name" value="Endochitinase-like_sf"/>
</dbReference>
<evidence type="ECO:0000256" key="8">
    <source>
        <dbReference type="PROSITE-ProRule" id="PRU00261"/>
    </source>
</evidence>
<comment type="cofactor">
    <cofactor evidence="1">
        <name>Co(2+)</name>
        <dbReference type="ChEBI" id="CHEBI:48828"/>
    </cofactor>
</comment>
<feature type="region of interest" description="Disordered" evidence="9">
    <location>
        <begin position="409"/>
        <end position="429"/>
    </location>
</feature>
<dbReference type="Gene3D" id="3.30.60.10">
    <property type="entry name" value="Endochitinase-like"/>
    <property type="match status" value="2"/>
</dbReference>
<feature type="domain" description="Apple" evidence="12">
    <location>
        <begin position="463"/>
        <end position="541"/>
    </location>
</feature>
<dbReference type="Pfam" id="PF00187">
    <property type="entry name" value="Chitin_bind_1"/>
    <property type="match status" value="1"/>
</dbReference>
<protein>
    <recommendedName>
        <fullName evidence="15">Chitin-binding type-1 domain-containing protein</fullName>
    </recommendedName>
</protein>
<feature type="disulfide bond" evidence="8">
    <location>
        <begin position="113"/>
        <end position="127"/>
    </location>
</feature>
<evidence type="ECO:0000256" key="6">
    <source>
        <dbReference type="ARBA" id="ARBA00023277"/>
    </source>
</evidence>
<dbReference type="InterPro" id="IPR003609">
    <property type="entry name" value="Pan_app"/>
</dbReference>
<keyword evidence="3" id="KW-0479">Metal-binding</keyword>
<dbReference type="PROSITE" id="PS50941">
    <property type="entry name" value="CHIT_BIND_I_2"/>
    <property type="match status" value="2"/>
</dbReference>
<comment type="caution">
    <text evidence="8">Lacks conserved residue(s) required for the propagation of feature annotation.</text>
</comment>
<dbReference type="GO" id="GO:0008061">
    <property type="term" value="F:chitin binding"/>
    <property type="evidence" value="ECO:0007669"/>
    <property type="project" value="UniProtKB-UniRule"/>
</dbReference>
<sequence>MYTSAIVSLLLLAPGVLAQRTSTDATCGGKKGYTCLNSAWGSCCSQYGWCGSKPEYCGKGCNPGFGTCNKPSAASSSIVIKPTQTPAVPVSTNARCGSSFGGRTCQGSQWGNCCSQYSWCGSTKDHCDAKTCQKNFGQCNGQVASSKSSSTLATFIKSSPSTSPSTSPSSTPSKSSSTPSTSSTTSSSPSTSPTPKPCYQIPPSRPCGAYTGPLDSASFYEACTSPFSNYCVANYQAFCYGKPSSDSTQIRSFSAGVADCKVQCDQDAACVGLAFQNTQSQTCTLYSSIKSITAGDRTDTVFRQACPSTGQSSTLSPSSLASSTVSSSSASSTVSSSSSPSSSAVSTPAPTDLPVSRDGTCGASAGSSCSGSAFGACCGADSFCGLGSSCGAGCQPAFGLCASPSPISSSETSSPTPTPTPTPTPSPTPETCFRIPSTQTCTPYTDPLRSFSQSCKSISQQFCTCNNYYGTCYATVSADSTIIAVKQHGENADSCSRACDQDSTCVGFAFNDSSAQYCTLYSEIRATGEGTYVDYVFRKTCPTASSSSVVVMPTPRNLPISSDGTCGATPGFSCLGSRFGACCGADGFCGLGAACAAGCQADYGLCQTPTCSAGK</sequence>
<dbReference type="Proteomes" id="UP000663193">
    <property type="component" value="Chromosome 3"/>
</dbReference>
<accession>A0A7U2EV19</accession>
<dbReference type="InterPro" id="IPR001002">
    <property type="entry name" value="Chitin-bd_1"/>
</dbReference>
<feature type="compositionally biased region" description="Low complexity" evidence="9">
    <location>
        <begin position="157"/>
        <end position="193"/>
    </location>
</feature>
<evidence type="ECO:0000256" key="1">
    <source>
        <dbReference type="ARBA" id="ARBA00001941"/>
    </source>
</evidence>
<evidence type="ECO:0008006" key="15">
    <source>
        <dbReference type="Google" id="ProtNLM"/>
    </source>
</evidence>
<feature type="disulfide bond" evidence="8">
    <location>
        <begin position="43"/>
        <end position="57"/>
    </location>
</feature>
<evidence type="ECO:0000256" key="3">
    <source>
        <dbReference type="ARBA" id="ARBA00022723"/>
    </source>
</evidence>
<feature type="domain" description="Chitin-binding type-1" evidence="11">
    <location>
        <begin position="24"/>
        <end position="70"/>
    </location>
</feature>
<dbReference type="PANTHER" id="PTHR46471">
    <property type="entry name" value="CHITIN DEACETYLASE"/>
    <property type="match status" value="1"/>
</dbReference>
<evidence type="ECO:0000313" key="14">
    <source>
        <dbReference type="Proteomes" id="UP000663193"/>
    </source>
</evidence>
<keyword evidence="6" id="KW-0119">Carbohydrate metabolism</keyword>
<keyword evidence="8" id="KW-1015">Disulfide bond</keyword>
<keyword evidence="14" id="KW-1185">Reference proteome</keyword>
<name>A0A7U2EV19_PHANO</name>
<feature type="domain" description="Apple" evidence="12">
    <location>
        <begin position="231"/>
        <end position="306"/>
    </location>
</feature>
<feature type="region of interest" description="Disordered" evidence="9">
    <location>
        <begin position="331"/>
        <end position="357"/>
    </location>
</feature>
<dbReference type="GO" id="GO:0016787">
    <property type="term" value="F:hydrolase activity"/>
    <property type="evidence" value="ECO:0007669"/>
    <property type="project" value="UniProtKB-KW"/>
</dbReference>
<evidence type="ECO:0000256" key="10">
    <source>
        <dbReference type="SAM" id="SignalP"/>
    </source>
</evidence>
<keyword evidence="4 10" id="KW-0732">Signal</keyword>
<dbReference type="EMBL" id="CP069025">
    <property type="protein sequence ID" value="QRC93519.1"/>
    <property type="molecule type" value="Genomic_DNA"/>
</dbReference>
<keyword evidence="5" id="KW-0378">Hydrolase</keyword>
<dbReference type="PANTHER" id="PTHR46471:SF2">
    <property type="entry name" value="CHITIN DEACETYLASE-RELATED"/>
    <property type="match status" value="1"/>
</dbReference>
<reference evidence="14" key="1">
    <citation type="journal article" date="2021" name="BMC Genomics">
        <title>Chromosome-level genome assembly and manually-curated proteome of model necrotroph Parastagonospora nodorum Sn15 reveals a genome-wide trove of candidate effector homologs, and redundancy of virulence-related functions within an accessory chromosome.</title>
        <authorList>
            <person name="Bertazzoni S."/>
            <person name="Jones D.A.B."/>
            <person name="Phan H.T."/>
            <person name="Tan K.-C."/>
            <person name="Hane J.K."/>
        </authorList>
    </citation>
    <scope>NUCLEOTIDE SEQUENCE [LARGE SCALE GENOMIC DNA]</scope>
    <source>
        <strain evidence="14">SN15 / ATCC MYA-4574 / FGSC 10173)</strain>
    </source>
</reference>
<proteinExistence type="predicted"/>
<keyword evidence="7" id="KW-0170">Cobalt</keyword>
<evidence type="ECO:0000256" key="4">
    <source>
        <dbReference type="ARBA" id="ARBA00022729"/>
    </source>
</evidence>
<dbReference type="SMART" id="SM00270">
    <property type="entry name" value="ChtBD1"/>
    <property type="match status" value="2"/>
</dbReference>
<evidence type="ECO:0000256" key="7">
    <source>
        <dbReference type="ARBA" id="ARBA00023285"/>
    </source>
</evidence>
<feature type="chain" id="PRO_5031487955" description="Chitin-binding type-1 domain-containing protein" evidence="10">
    <location>
        <begin position="19"/>
        <end position="615"/>
    </location>
</feature>
<dbReference type="VEuPathDB" id="FungiDB:JI435_037310"/>
<evidence type="ECO:0000259" key="12">
    <source>
        <dbReference type="PROSITE" id="PS50948"/>
    </source>
</evidence>
<evidence type="ECO:0000259" key="11">
    <source>
        <dbReference type="PROSITE" id="PS50941"/>
    </source>
</evidence>
<feature type="compositionally biased region" description="Low complexity" evidence="9">
    <location>
        <begin position="331"/>
        <end position="350"/>
    </location>
</feature>
<keyword evidence="2 8" id="KW-0147">Chitin-binding</keyword>
<evidence type="ECO:0000256" key="5">
    <source>
        <dbReference type="ARBA" id="ARBA00022801"/>
    </source>
</evidence>